<proteinExistence type="predicted"/>
<accession>A0A3A3FYE9</accession>
<gene>
    <name evidence="1" type="ORF">D3878_02850</name>
</gene>
<comment type="caution">
    <text evidence="1">The sequence shown here is derived from an EMBL/GenBank/DDBJ whole genome shotgun (WGS) entry which is preliminary data.</text>
</comment>
<evidence type="ECO:0000313" key="2">
    <source>
        <dbReference type="Proteomes" id="UP000266327"/>
    </source>
</evidence>
<protein>
    <submittedName>
        <fullName evidence="1">Uncharacterized protein</fullName>
    </submittedName>
</protein>
<sequence length="383" mass="41766">MTEPMMDPVRLKQMCAMRVEVLDPDYEVVEIVAGGEFLYDPQVFWDWKPDNAWGKPEGSILISDIGGQQQPGWDPAMGHGALYRLHADNRLETIMAPGAGRQAGVFRPIIAPEGWGDWGGHIFFCSQIIPGRRGAVVDHMIYRLGPGDDKPHGFGIPPRAGSLGGGISGALMPGVFGRPGTPEEGLLLIISMHNCTIYAVRPDATIEPWIVMDGVNGPGPLMPYRLYYADPEIAGEPNMLVVEGSWGTHFGVQNRTYKPGHYRVVGRTVEPESVAALSGGMGHRAPAGFGHYAGQMFRPENHGFISSVHWTAAEPQALPYSAEIIRRDADGKEHVFATNLQAGQNLLGFTNNRLIITNVRHSYSSGNFHEPDGSIYAIQYKGA</sequence>
<reference evidence="2" key="1">
    <citation type="submission" date="2018-09" db="EMBL/GenBank/DDBJ databases">
        <authorList>
            <person name="Zhu H."/>
        </authorList>
    </citation>
    <scope>NUCLEOTIDE SEQUENCE [LARGE SCALE GENOMIC DNA]</scope>
    <source>
        <strain evidence="2">K1S02-23</strain>
    </source>
</reference>
<dbReference type="Proteomes" id="UP000266327">
    <property type="component" value="Unassembled WGS sequence"/>
</dbReference>
<keyword evidence="2" id="KW-1185">Reference proteome</keyword>
<dbReference type="AlphaFoldDB" id="A0A3A3FYE9"/>
<name>A0A3A3FYE9_9BURK</name>
<organism evidence="1 2">
    <name type="scientific">Noviherbaspirillum sedimenti</name>
    <dbReference type="NCBI Taxonomy" id="2320865"/>
    <lineage>
        <taxon>Bacteria</taxon>
        <taxon>Pseudomonadati</taxon>
        <taxon>Pseudomonadota</taxon>
        <taxon>Betaproteobacteria</taxon>
        <taxon>Burkholderiales</taxon>
        <taxon>Oxalobacteraceae</taxon>
        <taxon>Noviherbaspirillum</taxon>
    </lineage>
</organism>
<dbReference type="EMBL" id="QYUQ01000002">
    <property type="protein sequence ID" value="RJG00651.1"/>
    <property type="molecule type" value="Genomic_DNA"/>
</dbReference>
<evidence type="ECO:0000313" key="1">
    <source>
        <dbReference type="EMBL" id="RJG00651.1"/>
    </source>
</evidence>